<comment type="subunit">
    <text evidence="6">Homodimer.</text>
</comment>
<keyword evidence="9" id="KW-0312">Gluconeogenesis</keyword>
<dbReference type="EC" id="5.3.1.1" evidence="7"/>
<dbReference type="NCBIfam" id="TIGR00419">
    <property type="entry name" value="tim"/>
    <property type="match status" value="1"/>
</dbReference>
<dbReference type="EMBL" id="CASHTH010003231">
    <property type="protein sequence ID" value="CAI8042025.1"/>
    <property type="molecule type" value="Genomic_DNA"/>
</dbReference>
<dbReference type="InterPro" id="IPR020828">
    <property type="entry name" value="GlycerAld_3-P_DH_NAD(P)-bd"/>
</dbReference>
<evidence type="ECO:0000256" key="14">
    <source>
        <dbReference type="ARBA" id="ARBA00039137"/>
    </source>
</evidence>
<comment type="pathway">
    <text evidence="3">Carbohydrate biosynthesis; Calvin cycle.</text>
</comment>
<dbReference type="CDD" id="cd05214">
    <property type="entry name" value="GAPDH_I_N"/>
    <property type="match status" value="1"/>
</dbReference>
<comment type="pathway">
    <text evidence="2">Carbohydrate degradation; glycolysis; pyruvate from D-glyceraldehyde 3-phosphate: step 1/5.</text>
</comment>
<protein>
    <recommendedName>
        <fullName evidence="13">Triose-phosphate isomerase</fullName>
        <ecNumber evidence="8">1.2.1.12</ecNumber>
        <ecNumber evidence="14">1.2.1.13</ecNumber>
        <ecNumber evidence="7">5.3.1.1</ecNumber>
    </recommendedName>
</protein>
<dbReference type="Pfam" id="PF00044">
    <property type="entry name" value="Gp_dh_N"/>
    <property type="match status" value="1"/>
</dbReference>
<evidence type="ECO:0000256" key="7">
    <source>
        <dbReference type="ARBA" id="ARBA00011940"/>
    </source>
</evidence>
<dbReference type="InterPro" id="IPR036291">
    <property type="entry name" value="NAD(P)-bd_dom_sf"/>
</dbReference>
<evidence type="ECO:0000256" key="11">
    <source>
        <dbReference type="ARBA" id="ARBA00023152"/>
    </source>
</evidence>
<keyword evidence="11" id="KW-0324">Glycolysis</keyword>
<comment type="catalytic activity">
    <reaction evidence="15">
        <text>D-glyceraldehyde 3-phosphate + phosphate + NAD(+) = (2R)-3-phospho-glyceroyl phosphate + NADH + H(+)</text>
        <dbReference type="Rhea" id="RHEA:10300"/>
        <dbReference type="ChEBI" id="CHEBI:15378"/>
        <dbReference type="ChEBI" id="CHEBI:43474"/>
        <dbReference type="ChEBI" id="CHEBI:57540"/>
        <dbReference type="ChEBI" id="CHEBI:57604"/>
        <dbReference type="ChEBI" id="CHEBI:57945"/>
        <dbReference type="ChEBI" id="CHEBI:59776"/>
        <dbReference type="EC" id="1.2.1.12"/>
    </reaction>
</comment>
<dbReference type="SUPFAM" id="SSF55347">
    <property type="entry name" value="Glyceraldehyde-3-phosphate dehydrogenase-like, C-terminal domain"/>
    <property type="match status" value="1"/>
</dbReference>
<keyword evidence="20" id="KW-1185">Reference proteome</keyword>
<comment type="similarity">
    <text evidence="5">Belongs to the triosephosphate isomerase family.</text>
</comment>
<dbReference type="Gene3D" id="3.30.360.10">
    <property type="entry name" value="Dihydrodipicolinate Reductase, domain 2"/>
    <property type="match status" value="1"/>
</dbReference>
<dbReference type="FunFam" id="3.40.50.720:FF:000001">
    <property type="entry name" value="Glyceraldehyde-3-phosphate dehydrogenase"/>
    <property type="match status" value="1"/>
</dbReference>
<evidence type="ECO:0000256" key="2">
    <source>
        <dbReference type="ARBA" id="ARBA00004869"/>
    </source>
</evidence>
<evidence type="ECO:0000313" key="19">
    <source>
        <dbReference type="EMBL" id="CAI8042025.1"/>
    </source>
</evidence>
<comment type="similarity">
    <text evidence="4 17">Belongs to the glyceraldehyde-3-phosphate dehydrogenase family.</text>
</comment>
<dbReference type="Proteomes" id="UP001174909">
    <property type="component" value="Unassembled WGS sequence"/>
</dbReference>
<dbReference type="FunFam" id="3.20.20.70:FF:000016">
    <property type="entry name" value="Triosephosphate isomerase"/>
    <property type="match status" value="1"/>
</dbReference>
<dbReference type="Gene3D" id="3.20.20.70">
    <property type="entry name" value="Aldolase class I"/>
    <property type="match status" value="2"/>
</dbReference>
<dbReference type="PROSITE" id="PS00171">
    <property type="entry name" value="TIM_1"/>
    <property type="match status" value="1"/>
</dbReference>
<dbReference type="GO" id="GO:0004807">
    <property type="term" value="F:triose-phosphate isomerase activity"/>
    <property type="evidence" value="ECO:0007669"/>
    <property type="project" value="UniProtKB-EC"/>
</dbReference>
<evidence type="ECO:0000256" key="6">
    <source>
        <dbReference type="ARBA" id="ARBA00011738"/>
    </source>
</evidence>
<dbReference type="SMART" id="SM00846">
    <property type="entry name" value="Gp_dh_N"/>
    <property type="match status" value="1"/>
</dbReference>
<dbReference type="GO" id="GO:0004365">
    <property type="term" value="F:glyceraldehyde-3-phosphate dehydrogenase (NAD+) (phosphorylating) activity"/>
    <property type="evidence" value="ECO:0007669"/>
    <property type="project" value="UniProtKB-EC"/>
</dbReference>
<sequence length="547" mass="58671">MPRVGINGFGRIGRNALRAALKNKDITLDFVAINDLTDSETLAHLLKYDSVLGELDADVQPTNNGLIVNGKKIVVFSERDPTALPWNTLGIDVVIESTGFFTDGKDASKHLDAGAKKVIISAPAENEDITIVLGVNEDKYDKEKHHIISNASCTTNCLAPLAKVLLENFGIRSGLMTTIHSYTNDQQVLDLPHKDIRRGRAAALSMIPTSTGAASAISLVIPELKGKFDGMAIRVPTPNVSVVDLTVDLEKKASVEEVNAVVKKAAEGEQRGILSYSELPLVSVDFKGNPHSSIFDAEFTRVIDGKLVKVLSWRRCEHQSFVGNWKLNKTVREAAALVTSLQTLVADVTDVEIVVAPVFTGLSAVAQALAGGDIRLAAQDVFWEDSGAFTGEVSPGMLKDVGCDYVIIGHSERRQYFSETNENAKALRSERTGKTGAVVKDHVLNGIVGLSADQITSTVIAYEPVWAIGTGHNATPDQAQEVHALIRSLLSEIYSPDVASQVRIQYGGSVKPDNAAALIAQPDVDGALVGTASWEAESFAQIVKVVC</sequence>
<evidence type="ECO:0000256" key="4">
    <source>
        <dbReference type="ARBA" id="ARBA00007406"/>
    </source>
</evidence>
<dbReference type="CDD" id="cd18126">
    <property type="entry name" value="GAPDH_I_C"/>
    <property type="match status" value="1"/>
</dbReference>
<reference evidence="19" key="1">
    <citation type="submission" date="2023-03" db="EMBL/GenBank/DDBJ databases">
        <authorList>
            <person name="Steffen K."/>
            <person name="Cardenas P."/>
        </authorList>
    </citation>
    <scope>NUCLEOTIDE SEQUENCE</scope>
</reference>
<dbReference type="GO" id="GO:0006094">
    <property type="term" value="P:gluconeogenesis"/>
    <property type="evidence" value="ECO:0007669"/>
    <property type="project" value="UniProtKB-KW"/>
</dbReference>
<dbReference type="InterPro" id="IPR035990">
    <property type="entry name" value="TIM_sf"/>
</dbReference>
<keyword evidence="10" id="KW-0560">Oxidoreductase</keyword>
<dbReference type="PRINTS" id="PR00078">
    <property type="entry name" value="G3PDHDRGNASE"/>
</dbReference>
<dbReference type="HAMAP" id="MF_00147_B">
    <property type="entry name" value="TIM_B"/>
    <property type="match status" value="1"/>
</dbReference>
<dbReference type="InterPro" id="IPR013785">
    <property type="entry name" value="Aldolase_TIM"/>
</dbReference>
<evidence type="ECO:0000256" key="9">
    <source>
        <dbReference type="ARBA" id="ARBA00022432"/>
    </source>
</evidence>
<evidence type="ECO:0000256" key="16">
    <source>
        <dbReference type="ARBA" id="ARBA00052787"/>
    </source>
</evidence>
<dbReference type="CDD" id="cd00311">
    <property type="entry name" value="TIM"/>
    <property type="match status" value="1"/>
</dbReference>
<proteinExistence type="inferred from homology"/>
<dbReference type="InterPro" id="IPR020831">
    <property type="entry name" value="GlycerAld/Erythrose_P_DH"/>
</dbReference>
<evidence type="ECO:0000256" key="13">
    <source>
        <dbReference type="ARBA" id="ARBA00031906"/>
    </source>
</evidence>
<dbReference type="Gene3D" id="3.40.50.720">
    <property type="entry name" value="NAD(P)-binding Rossmann-like Domain"/>
    <property type="match status" value="1"/>
</dbReference>
<keyword evidence="12" id="KW-0413">Isomerase</keyword>
<organism evidence="19 20">
    <name type="scientific">Geodia barretti</name>
    <name type="common">Barrett's horny sponge</name>
    <dbReference type="NCBI Taxonomy" id="519541"/>
    <lineage>
        <taxon>Eukaryota</taxon>
        <taxon>Metazoa</taxon>
        <taxon>Porifera</taxon>
        <taxon>Demospongiae</taxon>
        <taxon>Heteroscleromorpha</taxon>
        <taxon>Tetractinellida</taxon>
        <taxon>Astrophorina</taxon>
        <taxon>Geodiidae</taxon>
        <taxon>Geodia</taxon>
    </lineage>
</organism>
<dbReference type="InterPro" id="IPR000652">
    <property type="entry name" value="Triosephosphate_isomerase"/>
</dbReference>
<dbReference type="InterPro" id="IPR020861">
    <property type="entry name" value="Triosephosphate_isomerase_AS"/>
</dbReference>
<dbReference type="PROSITE" id="PS00071">
    <property type="entry name" value="GAPDH"/>
    <property type="match status" value="1"/>
</dbReference>
<dbReference type="Pfam" id="PF02800">
    <property type="entry name" value="Gp_dh_C"/>
    <property type="match status" value="1"/>
</dbReference>
<evidence type="ECO:0000256" key="3">
    <source>
        <dbReference type="ARBA" id="ARBA00005215"/>
    </source>
</evidence>
<evidence type="ECO:0000256" key="5">
    <source>
        <dbReference type="ARBA" id="ARBA00007422"/>
    </source>
</evidence>
<dbReference type="GO" id="GO:0047100">
    <property type="term" value="F:glyceraldehyde-3-phosphate dehydrogenase (NADP+) (phosphorylating) activity"/>
    <property type="evidence" value="ECO:0007669"/>
    <property type="project" value="UniProtKB-EC"/>
</dbReference>
<dbReference type="SUPFAM" id="SSF51735">
    <property type="entry name" value="NAD(P)-binding Rossmann-fold domains"/>
    <property type="match status" value="1"/>
</dbReference>
<evidence type="ECO:0000256" key="8">
    <source>
        <dbReference type="ARBA" id="ARBA00013119"/>
    </source>
</evidence>
<dbReference type="InterPro" id="IPR020829">
    <property type="entry name" value="GlycerAld_3-P_DH_cat"/>
</dbReference>
<evidence type="ECO:0000256" key="1">
    <source>
        <dbReference type="ARBA" id="ARBA00004680"/>
    </source>
</evidence>
<name>A0AA35X8D4_GEOBA</name>
<dbReference type="EC" id="1.2.1.12" evidence="8"/>
<evidence type="ECO:0000256" key="12">
    <source>
        <dbReference type="ARBA" id="ARBA00023235"/>
    </source>
</evidence>
<dbReference type="InterPro" id="IPR006424">
    <property type="entry name" value="Glyceraldehyde-3-P_DH_1"/>
</dbReference>
<dbReference type="GO" id="GO:0051287">
    <property type="term" value="F:NAD binding"/>
    <property type="evidence" value="ECO:0007669"/>
    <property type="project" value="InterPro"/>
</dbReference>
<evidence type="ECO:0000259" key="18">
    <source>
        <dbReference type="SMART" id="SM00846"/>
    </source>
</evidence>
<comment type="catalytic activity">
    <reaction evidence="16">
        <text>D-glyceraldehyde 3-phosphate + phosphate + NADP(+) = (2R)-3-phospho-glyceroyl phosphate + NADPH + H(+)</text>
        <dbReference type="Rhea" id="RHEA:10296"/>
        <dbReference type="ChEBI" id="CHEBI:15378"/>
        <dbReference type="ChEBI" id="CHEBI:43474"/>
        <dbReference type="ChEBI" id="CHEBI:57604"/>
        <dbReference type="ChEBI" id="CHEBI:57783"/>
        <dbReference type="ChEBI" id="CHEBI:58349"/>
        <dbReference type="ChEBI" id="CHEBI:59776"/>
        <dbReference type="EC" id="1.2.1.13"/>
    </reaction>
</comment>
<accession>A0AA35X8D4</accession>
<dbReference type="PANTHER" id="PTHR43148">
    <property type="entry name" value="GLYCERALDEHYDE-3-PHOSPHATE DEHYDROGENASE 2"/>
    <property type="match status" value="1"/>
</dbReference>
<dbReference type="AlphaFoldDB" id="A0AA35X8D4"/>
<evidence type="ECO:0000256" key="15">
    <source>
        <dbReference type="ARBA" id="ARBA00047698"/>
    </source>
</evidence>
<comment type="pathway">
    <text evidence="1">Carbohydrate degradation; glycolysis; D-glyceraldehyde 3-phosphate from glycerone phosphate: step 1/1.</text>
</comment>
<evidence type="ECO:0000313" key="20">
    <source>
        <dbReference type="Proteomes" id="UP001174909"/>
    </source>
</evidence>
<evidence type="ECO:0000256" key="10">
    <source>
        <dbReference type="ARBA" id="ARBA00023002"/>
    </source>
</evidence>
<comment type="caution">
    <text evidence="19">The sequence shown here is derived from an EMBL/GenBank/DDBJ whole genome shotgun (WGS) entry which is preliminary data.</text>
</comment>
<dbReference type="GO" id="GO:0006096">
    <property type="term" value="P:glycolytic process"/>
    <property type="evidence" value="ECO:0007669"/>
    <property type="project" value="UniProtKB-KW"/>
</dbReference>
<dbReference type="InterPro" id="IPR020830">
    <property type="entry name" value="GlycerAld_3-P_DH_AS"/>
</dbReference>
<dbReference type="FunFam" id="3.30.360.10:FF:000002">
    <property type="entry name" value="Glyceraldehyde-3-phosphate dehydrogenase"/>
    <property type="match status" value="1"/>
</dbReference>
<dbReference type="PROSITE" id="PS51440">
    <property type="entry name" value="TIM_2"/>
    <property type="match status" value="1"/>
</dbReference>
<dbReference type="GO" id="GO:0050661">
    <property type="term" value="F:NADP binding"/>
    <property type="evidence" value="ECO:0007669"/>
    <property type="project" value="InterPro"/>
</dbReference>
<gene>
    <name evidence="19" type="ORF">GBAR_LOCUS23340</name>
</gene>
<dbReference type="InterPro" id="IPR022896">
    <property type="entry name" value="TrioseP_Isoase_bac/euk"/>
</dbReference>
<evidence type="ECO:0000256" key="17">
    <source>
        <dbReference type="RuleBase" id="RU000397"/>
    </source>
</evidence>
<dbReference type="EC" id="1.2.1.13" evidence="14"/>
<feature type="domain" description="Glyceraldehyde 3-phosphate dehydrogenase NAD(P) binding" evidence="18">
    <location>
        <begin position="2"/>
        <end position="153"/>
    </location>
</feature>
<dbReference type="SUPFAM" id="SSF51351">
    <property type="entry name" value="Triosephosphate isomerase (TIM)"/>
    <property type="match status" value="1"/>
</dbReference>
<dbReference type="Pfam" id="PF00121">
    <property type="entry name" value="TIM"/>
    <property type="match status" value="2"/>
</dbReference>
<dbReference type="NCBIfam" id="TIGR01534">
    <property type="entry name" value="GAPDH-I"/>
    <property type="match status" value="1"/>
</dbReference>